<dbReference type="InterPro" id="IPR008023">
    <property type="entry name" value="DUF748"/>
</dbReference>
<organism evidence="1 2">
    <name type="scientific">Uliginosibacterium aquaticum</name>
    <dbReference type="NCBI Taxonomy" id="2731212"/>
    <lineage>
        <taxon>Bacteria</taxon>
        <taxon>Pseudomonadati</taxon>
        <taxon>Pseudomonadota</taxon>
        <taxon>Betaproteobacteria</taxon>
        <taxon>Rhodocyclales</taxon>
        <taxon>Zoogloeaceae</taxon>
        <taxon>Uliginosibacterium</taxon>
    </lineage>
</organism>
<dbReference type="PANTHER" id="PTHR30441">
    <property type="entry name" value="DUF748 DOMAIN-CONTAINING PROTEIN"/>
    <property type="match status" value="1"/>
</dbReference>
<gene>
    <name evidence="1" type="ORF">HJ583_008825</name>
</gene>
<dbReference type="Pfam" id="PF05359">
    <property type="entry name" value="DUF748"/>
    <property type="match status" value="2"/>
</dbReference>
<dbReference type="EMBL" id="JABCSC020000002">
    <property type="protein sequence ID" value="NSL55123.1"/>
    <property type="molecule type" value="Genomic_DNA"/>
</dbReference>
<protein>
    <submittedName>
        <fullName evidence="1">DUF748 domain-containing protein</fullName>
    </submittedName>
</protein>
<reference evidence="1 2" key="1">
    <citation type="submission" date="2020-06" db="EMBL/GenBank/DDBJ databases">
        <title>Draft genome of Uliginosibacterium sp. IMCC34675.</title>
        <authorList>
            <person name="Song J."/>
        </authorList>
    </citation>
    <scope>NUCLEOTIDE SEQUENCE [LARGE SCALE GENOMIC DNA]</scope>
    <source>
        <strain evidence="1 2">IMCC34675</strain>
    </source>
</reference>
<evidence type="ECO:0000313" key="1">
    <source>
        <dbReference type="EMBL" id="NSL55123.1"/>
    </source>
</evidence>
<dbReference type="Proteomes" id="UP000778523">
    <property type="component" value="Unassembled WGS sequence"/>
</dbReference>
<accession>A0ABX2IGW3</accession>
<comment type="caution">
    <text evidence="1">The sequence shown here is derived from an EMBL/GenBank/DDBJ whole genome shotgun (WGS) entry which is preliminary data.</text>
</comment>
<dbReference type="Gene3D" id="3.30.1330.60">
    <property type="entry name" value="OmpA-like domain"/>
    <property type="match status" value="1"/>
</dbReference>
<sequence length="1224" mass="134319">MITREKLLAFVPRLRQLAARRSVKIAAASVLGLLVLAWLGMPPLLRWALETQGSAALGRKLSVERVSFNPLRLSARLEGLRIAEADGQSDFVALAAVQANVSTASLWHRALVLDALRVEQPRLKLVRLEAQRFNFSDILERFAKPSAEPAPDAARFSLNNIELEGGEIEFDDRPLGKQHHVRALALGLPFLSNLPARVENFVKPRLAFDLEESSFELLGELKPFADRRVATLDVDIEDLDLTAYLAYVPVKLPVRIEQAHFGSALRLHWEEALGDKPAALAVSGRFGLKDLKIKEHTGADLLAVQSLQVELERVEPLASQPLLHVRALNVEAPQIELLREKDRRFRLERLVGEFAVPAGKAKSDLSAKRALPRVLIDKLSVSHGRLNWHDEAVPGGFALKLDPFEVQLSQFDLGTSKPASFTLQAASEKSLRIDLQAQLNVLAETYSGRFAFAGMQLEPLRPYYQAALPRALFKGETALAGEFSVAPGKAGPAVRLDKMALDLRDFSLADAAAKPDKAGQRSILLKVPQTRAEEMRMDLELRELHIGRFSNRGLQALLQRDADGVLNLADMFQSHSNADSKARKVLKDRLERAAEAVLEAAPAAEPEQPWQFSVGRAEINEGGVRIEDRSSSVPVVVDVRELGLSLQDWSSRRNAQAKASLSARINRNGRMNADAAFSTEPLRGRVNLDLSAVELLPAQAYLEDQFRVLLTRGTLTAKGKLDFDLAKSQPDIRFAGALAVDDFNMLDRVNEEDFLRWRRLALQDMSVQTEPLGFSSREIRLSDFYTRLILDAQGRLNLREITAHEAAQMAAAPQAAPSAAASAVKKPLPRVRVERIVLEKGQVRFSDRFVKPNYDANLLALNGSLGGLSSDESSVALLDLGASLDGSAPVKLYGSLNPFRQDGFLDIQAQVRDVDLTSASTYAGRYVGYGIDKGKLSMDVQYQIRDRQLTAKNSVKLDQLSFGDKVDSPDATKLPVLFAVSLLKDRNGMIDINLPISGSLDDPEFSVGGVIIRVISNLIGKAVTAPFALLGSIFGEEAEALAWVDFEPGSATLNKAASDKLGGLAKGLTSRPVLKLEIAGSADPASDTTGLKRARLDARVRALKAEQLVRRGDSVDQVDALQIEAAEYPALLKRVYESEKIDARPRNALGILKDQSPAEMERILQGSFAITPADLQTLARTRAQTVRAHLLEKNGVDPARVFLVANREAEEGKPLQARVEFMLR</sequence>
<dbReference type="InterPro" id="IPR052894">
    <property type="entry name" value="AsmA-related"/>
</dbReference>
<name>A0ABX2IGW3_9RHOO</name>
<dbReference type="InterPro" id="IPR036737">
    <property type="entry name" value="OmpA-like_sf"/>
</dbReference>
<keyword evidence="2" id="KW-1185">Reference proteome</keyword>
<evidence type="ECO:0000313" key="2">
    <source>
        <dbReference type="Proteomes" id="UP000778523"/>
    </source>
</evidence>
<dbReference type="RefSeq" id="WP_170021587.1">
    <property type="nucleotide sequence ID" value="NZ_JABCSC020000002.1"/>
</dbReference>
<dbReference type="PANTHER" id="PTHR30441:SF8">
    <property type="entry name" value="DUF748 DOMAIN-CONTAINING PROTEIN"/>
    <property type="match status" value="1"/>
</dbReference>
<proteinExistence type="predicted"/>